<feature type="region of interest" description="Disordered" evidence="1">
    <location>
        <begin position="513"/>
        <end position="534"/>
    </location>
</feature>
<organism evidence="2 3">
    <name type="scientific">Antrodiella citrinella</name>
    <dbReference type="NCBI Taxonomy" id="2447956"/>
    <lineage>
        <taxon>Eukaryota</taxon>
        <taxon>Fungi</taxon>
        <taxon>Dikarya</taxon>
        <taxon>Basidiomycota</taxon>
        <taxon>Agaricomycotina</taxon>
        <taxon>Agaricomycetes</taxon>
        <taxon>Polyporales</taxon>
        <taxon>Steccherinaceae</taxon>
        <taxon>Antrodiella</taxon>
    </lineage>
</organism>
<dbReference type="OrthoDB" id="3270748at2759"/>
<feature type="region of interest" description="Disordered" evidence="1">
    <location>
        <begin position="402"/>
        <end position="461"/>
    </location>
</feature>
<protein>
    <submittedName>
        <fullName evidence="2">Uncharacterized protein</fullName>
    </submittedName>
</protein>
<proteinExistence type="predicted"/>
<feature type="compositionally biased region" description="Gly residues" evidence="1">
    <location>
        <begin position="409"/>
        <end position="423"/>
    </location>
</feature>
<keyword evidence="3" id="KW-1185">Reference proteome</keyword>
<dbReference type="AlphaFoldDB" id="A0A4S4MAN6"/>
<comment type="caution">
    <text evidence="2">The sequence shown here is derived from an EMBL/GenBank/DDBJ whole genome shotgun (WGS) entry which is preliminary data.</text>
</comment>
<evidence type="ECO:0000313" key="3">
    <source>
        <dbReference type="Proteomes" id="UP000308730"/>
    </source>
</evidence>
<gene>
    <name evidence="2" type="ORF">EUX98_g8195</name>
</gene>
<reference evidence="2 3" key="1">
    <citation type="submission" date="2019-02" db="EMBL/GenBank/DDBJ databases">
        <title>Genome sequencing of the rare red list fungi Antrodiella citrinella (Flaviporus citrinellus).</title>
        <authorList>
            <person name="Buettner E."/>
            <person name="Kellner H."/>
        </authorList>
    </citation>
    <scope>NUCLEOTIDE SEQUENCE [LARGE SCALE GENOMIC DNA]</scope>
    <source>
        <strain evidence="2 3">DSM 108506</strain>
    </source>
</reference>
<dbReference type="Proteomes" id="UP000308730">
    <property type="component" value="Unassembled WGS sequence"/>
</dbReference>
<accession>A0A4S4MAN6</accession>
<dbReference type="EMBL" id="SGPM01000415">
    <property type="protein sequence ID" value="THH22502.1"/>
    <property type="molecule type" value="Genomic_DNA"/>
</dbReference>
<evidence type="ECO:0000313" key="2">
    <source>
        <dbReference type="EMBL" id="THH22502.1"/>
    </source>
</evidence>
<name>A0A4S4MAN6_9APHY</name>
<evidence type="ECO:0000256" key="1">
    <source>
        <dbReference type="SAM" id="MobiDB-lite"/>
    </source>
</evidence>
<sequence length="534" mass="59821">MDPVNSSIKQLENAYECSISQVSHLLNSRLSFRNIRGDARTRNALGRDTLQRTERELRAAGLFAGGIATSVAASTLALDDDQFTTWGSYVGLSVQEPASPDDIPGVEKMLRKEDIEYPDLTGLEDTEVPDIGDSRTSIADIKKWSAKLPNNCQRMSRELSRYYLTCMLPLYDDAASSREFPTNEACQRTAVDSLIHLAFSEHNKALRVRMEVPVALPRRADRSRGFGPANAVADVLVLHTLSDEPSEENEPVYVLEQAHFIFRSSFRMDPLVLGFLPVEHKFNEVQQAIHEVAMYSSSILHQRRALGLPDRLVYGATCVGLEFTIVVTTWSTSDPASQVIDVYPTEYHWFLNRPAQMMECFCYLRSLAKMFGDAIKADLPEGFRLSVPRRWRYEHREMKRRIKKNAAGGSEGGGGGGGGGGSDGGRDEKRGKKRKASEASNDAGNDDTMVADEPMAEDETTTLDEDRFRLEQILTNRDPSQARVSIVVPLLERMIKRLRAKQEEITKWRDNVPLITEPDPLDDFEPQMDPGFGV</sequence>